<name>A0A078B8D4_STYLE</name>
<evidence type="ECO:0000313" key="2">
    <source>
        <dbReference type="EMBL" id="CDW89552.1"/>
    </source>
</evidence>
<protein>
    <submittedName>
        <fullName evidence="2">Uncharacterized protein</fullName>
    </submittedName>
</protein>
<sequence length="950" mass="111348">MDYKESKLLRKHYRDITFDTLKNRHDNFFFEKVLQTKNQIYDTMHFKGILKNPNTPKLILFQKLGQPHTNRDFSYDQYQMNFSDTRFFRDFKNKIESEFDKESMIMQTTNNNYNKRNQESEGKLWREFHSHFNRRTRDKGLMNHHDFLDLPSINYHGNSEEKSILLKQQQNYTEGYLLDQERQINQRKNLEQMKLKSIQIPLNSKFQTHRKKFNKSHFDVPLYQAKKMNQSLVEDTSEKQKNSQPTKVQIRRQMLMNQEEKSRQSLSKHFIYIIVDGCNIYDQDTQAYFVDINERLALMVPEKIWQLKTAEKLNIYEKLNLSAPAYILQKQNLNEFLQDLSQIFKQQFRALFTLHGQRITSLVQVPLQAKILVASISKVFISVLGIDNLENQLNTKSHRSSHQSRLMQIRRENSDEKHTSMHSWVQGACIEWVRKNDKFMNDSVILQNNKNIQFESAEVSMEEHNESKPRFNFKPGPNSTQRFQLGRPRPSEISPRNKPSFIMSELYDLWSEIFIHDQLEDEIVKLIFQKIDHVKELEQQKVTKNIMEEYKSSGTRFSSNAARLNSSLGGQQKQSPTDPNNSFTKITQRIFQRALNSTQTRINPREDLNSSIMTFQDITKNRATFMNRSKVNDSSIDQSIDASIGNNQPTTNFNQSVMSMRRTSKVNTGGLVSVNPNGYIPQTAPVTVQTISIHNNDDKMLKNEEIKRICEKHRLTRKEVYDIRSQFVSMCILSKEDEQNPDKEQSILFPTGQSNTSRMGQYTALLNKGNKQEQEGILINYFVKNCSFLSGTLPHICKRILVAIGNLYNIQYLISIGLDIENAHAQVNWPTFLELYCIFEAGRIERSLLAKFWIKFFDQKLMGQVSETEYLTILEELVRGNSFKKPNKTTKMFAKMFQKVLRDAGCLGDNNEIIDEKFNHALTDDLIDIQILCSALGRQQLDENFMKTKL</sequence>
<gene>
    <name evidence="2" type="primary">Contig14129.g15063</name>
    <name evidence="2" type="ORF">STYLEM_18685</name>
</gene>
<evidence type="ECO:0000256" key="1">
    <source>
        <dbReference type="SAM" id="MobiDB-lite"/>
    </source>
</evidence>
<organism evidence="2 3">
    <name type="scientific">Stylonychia lemnae</name>
    <name type="common">Ciliate</name>
    <dbReference type="NCBI Taxonomy" id="5949"/>
    <lineage>
        <taxon>Eukaryota</taxon>
        <taxon>Sar</taxon>
        <taxon>Alveolata</taxon>
        <taxon>Ciliophora</taxon>
        <taxon>Intramacronucleata</taxon>
        <taxon>Spirotrichea</taxon>
        <taxon>Stichotrichia</taxon>
        <taxon>Sporadotrichida</taxon>
        <taxon>Oxytrichidae</taxon>
        <taxon>Stylonychinae</taxon>
        <taxon>Stylonychia</taxon>
    </lineage>
</organism>
<proteinExistence type="predicted"/>
<dbReference type="EMBL" id="CCKQ01017653">
    <property type="protein sequence ID" value="CDW89552.1"/>
    <property type="molecule type" value="Genomic_DNA"/>
</dbReference>
<keyword evidence="3" id="KW-1185">Reference proteome</keyword>
<dbReference type="Proteomes" id="UP000039865">
    <property type="component" value="Unassembled WGS sequence"/>
</dbReference>
<reference evidence="2 3" key="1">
    <citation type="submission" date="2014-06" db="EMBL/GenBank/DDBJ databases">
        <authorList>
            <person name="Swart Estienne"/>
        </authorList>
    </citation>
    <scope>NUCLEOTIDE SEQUENCE [LARGE SCALE GENOMIC DNA]</scope>
    <source>
        <strain evidence="2 3">130c</strain>
    </source>
</reference>
<accession>A0A078B8D4</accession>
<dbReference type="AlphaFoldDB" id="A0A078B8D4"/>
<evidence type="ECO:0000313" key="3">
    <source>
        <dbReference type="Proteomes" id="UP000039865"/>
    </source>
</evidence>
<feature type="region of interest" description="Disordered" evidence="1">
    <location>
        <begin position="467"/>
        <end position="496"/>
    </location>
</feature>
<dbReference type="InParanoid" id="A0A078B8D4"/>